<dbReference type="GO" id="GO:0003824">
    <property type="term" value="F:catalytic activity"/>
    <property type="evidence" value="ECO:0007669"/>
    <property type="project" value="UniProtKB-ARBA"/>
</dbReference>
<dbReference type="EMBL" id="CADCVA010000250">
    <property type="protein sequence ID" value="CAA9425770.1"/>
    <property type="molecule type" value="Genomic_DNA"/>
</dbReference>
<evidence type="ECO:0000313" key="3">
    <source>
        <dbReference type="EMBL" id="CAA9425770.1"/>
    </source>
</evidence>
<gene>
    <name evidence="3" type="ORF">AVDCRST_MAG82-1748</name>
</gene>
<dbReference type="SUPFAM" id="SSF53474">
    <property type="entry name" value="alpha/beta-Hydrolases"/>
    <property type="match status" value="1"/>
</dbReference>
<protein>
    <recommendedName>
        <fullName evidence="2">AB hydrolase-1 domain-containing protein</fullName>
    </recommendedName>
</protein>
<accession>A0A6J4PWQ5</accession>
<feature type="region of interest" description="Disordered" evidence="1">
    <location>
        <begin position="285"/>
        <end position="309"/>
    </location>
</feature>
<reference evidence="3" key="1">
    <citation type="submission" date="2020-02" db="EMBL/GenBank/DDBJ databases">
        <authorList>
            <person name="Meier V. D."/>
        </authorList>
    </citation>
    <scope>NUCLEOTIDE SEQUENCE</scope>
    <source>
        <strain evidence="3">AVDCRST_MAG82</strain>
    </source>
</reference>
<dbReference type="InterPro" id="IPR029058">
    <property type="entry name" value="AB_hydrolase_fold"/>
</dbReference>
<evidence type="ECO:0000256" key="1">
    <source>
        <dbReference type="SAM" id="MobiDB-lite"/>
    </source>
</evidence>
<proteinExistence type="predicted"/>
<feature type="compositionally biased region" description="Basic and acidic residues" evidence="1">
    <location>
        <begin position="295"/>
        <end position="309"/>
    </location>
</feature>
<dbReference type="InterPro" id="IPR050471">
    <property type="entry name" value="AB_hydrolase"/>
</dbReference>
<evidence type="ECO:0000259" key="2">
    <source>
        <dbReference type="Pfam" id="PF00561"/>
    </source>
</evidence>
<dbReference type="Gene3D" id="3.40.50.1820">
    <property type="entry name" value="alpha/beta hydrolase"/>
    <property type="match status" value="1"/>
</dbReference>
<dbReference type="PANTHER" id="PTHR43433">
    <property type="entry name" value="HYDROLASE, ALPHA/BETA FOLD FAMILY PROTEIN"/>
    <property type="match status" value="1"/>
</dbReference>
<dbReference type="AlphaFoldDB" id="A0A6J4PWQ5"/>
<sequence>MPMMLTHDTSIDYDVQGDGPPLLLINGLGFGRWAWFKQVPTLSRHFRTITFDIRGENSLSGGVADLCAEVVALLDPLRVEKAHVLGTSLGGFVAQKLALERPDLVDRLILVCTSYGVREPQPMSFQALGKMLGGSLSPESAARQGLEGATSDSYRAEHPEEFDLILRWRLADSSSLSDYYQQMMAGTSFDAAFAVRNIASPTLVIHGDQDLYVPVANAVALAEAVPNARLHVVGGAGHLVFIEQAEEVNEEIVSFLKPHKRRPQILAATQTARQKTKRLVERTREANEKVFSAFKSREPHKTDDTPRRR</sequence>
<name>A0A6J4PWQ5_9ACTN</name>
<dbReference type="Pfam" id="PF00561">
    <property type="entry name" value="Abhydrolase_1"/>
    <property type="match status" value="1"/>
</dbReference>
<feature type="domain" description="AB hydrolase-1" evidence="2">
    <location>
        <begin position="20"/>
        <end position="243"/>
    </location>
</feature>
<dbReference type="PANTHER" id="PTHR43433:SF5">
    <property type="entry name" value="AB HYDROLASE-1 DOMAIN-CONTAINING PROTEIN"/>
    <property type="match status" value="1"/>
</dbReference>
<organism evidence="3">
    <name type="scientific">uncultured Rubrobacteraceae bacterium</name>
    <dbReference type="NCBI Taxonomy" id="349277"/>
    <lineage>
        <taxon>Bacteria</taxon>
        <taxon>Bacillati</taxon>
        <taxon>Actinomycetota</taxon>
        <taxon>Rubrobacteria</taxon>
        <taxon>Rubrobacterales</taxon>
        <taxon>Rubrobacteraceae</taxon>
        <taxon>environmental samples</taxon>
    </lineage>
</organism>
<dbReference type="InterPro" id="IPR000073">
    <property type="entry name" value="AB_hydrolase_1"/>
</dbReference>